<accession>A0ABY1KC25</accession>
<dbReference type="EMBL" id="FTNK01000020">
    <property type="protein sequence ID" value="SIR58296.1"/>
    <property type="molecule type" value="Genomic_DNA"/>
</dbReference>
<evidence type="ECO:0000256" key="1">
    <source>
        <dbReference type="ARBA" id="ARBA00023239"/>
    </source>
</evidence>
<evidence type="ECO:0000259" key="3">
    <source>
        <dbReference type="SMART" id="SM00858"/>
    </source>
</evidence>
<dbReference type="SMART" id="SM00858">
    <property type="entry name" value="SAF"/>
    <property type="match status" value="1"/>
</dbReference>
<name>A0ABY1KC25_9BACL</name>
<keyword evidence="1" id="KW-0456">Lyase</keyword>
<dbReference type="InterPro" id="IPR013974">
    <property type="entry name" value="SAF"/>
</dbReference>
<reference evidence="4 5" key="1">
    <citation type="submission" date="2017-01" db="EMBL/GenBank/DDBJ databases">
        <authorList>
            <person name="Varghese N."/>
            <person name="Submissions S."/>
        </authorList>
    </citation>
    <scope>NUCLEOTIDE SEQUENCE [LARGE SCALE GENOMIC DNA]</scope>
    <source>
        <strain evidence="4 5">ATCC 23464</strain>
    </source>
</reference>
<dbReference type="InterPro" id="IPR044144">
    <property type="entry name" value="SAF_UxaA/GarD"/>
</dbReference>
<dbReference type="InterPro" id="IPR052172">
    <property type="entry name" value="UxaA_altronate/galactarate_dh"/>
</dbReference>
<sequence length="121" mass="13782">MDVTKKSGRAIILHTKDNAATALEPFSKDSVYDVTESHSITLRDNIQFGHKFALSFIPKGEKVYKYGVPIGMAIFDIHAGDHIHLHNLMSMQQITDQSKQQISEVRENERIQESGWKNRNT</sequence>
<feature type="region of interest" description="Disordered" evidence="2">
    <location>
        <begin position="96"/>
        <end position="121"/>
    </location>
</feature>
<keyword evidence="5" id="KW-1185">Reference proteome</keyword>
<dbReference type="Gene3D" id="2.30.130.110">
    <property type="match status" value="1"/>
</dbReference>
<dbReference type="PANTHER" id="PTHR30536:SF5">
    <property type="entry name" value="ALTRONATE DEHYDRATASE"/>
    <property type="match status" value="1"/>
</dbReference>
<comment type="caution">
    <text evidence="4">The sequence shown here is derived from an EMBL/GenBank/DDBJ whole genome shotgun (WGS) entry which is preliminary data.</text>
</comment>
<dbReference type="GO" id="GO:0016787">
    <property type="term" value="F:hydrolase activity"/>
    <property type="evidence" value="ECO:0007669"/>
    <property type="project" value="UniProtKB-KW"/>
</dbReference>
<organism evidence="4 5">
    <name type="scientific">Paenibacillus macquariensis</name>
    <dbReference type="NCBI Taxonomy" id="948756"/>
    <lineage>
        <taxon>Bacteria</taxon>
        <taxon>Bacillati</taxon>
        <taxon>Bacillota</taxon>
        <taxon>Bacilli</taxon>
        <taxon>Bacillales</taxon>
        <taxon>Paenibacillaceae</taxon>
        <taxon>Paenibacillus</taxon>
    </lineage>
</organism>
<evidence type="ECO:0000256" key="2">
    <source>
        <dbReference type="SAM" id="MobiDB-lite"/>
    </source>
</evidence>
<proteinExistence type="predicted"/>
<gene>
    <name evidence="4" type="ORF">SAMN05421578_12040</name>
</gene>
<protein>
    <submittedName>
        <fullName evidence="4">Altronate hydrolase/altronate dehydratase small subunit</fullName>
    </submittedName>
</protein>
<keyword evidence="4" id="KW-0378">Hydrolase</keyword>
<dbReference type="CDD" id="cd11613">
    <property type="entry name" value="SAF_AH_GD"/>
    <property type="match status" value="1"/>
</dbReference>
<evidence type="ECO:0000313" key="4">
    <source>
        <dbReference type="EMBL" id="SIR58296.1"/>
    </source>
</evidence>
<feature type="domain" description="SAF" evidence="3">
    <location>
        <begin position="17"/>
        <end position="89"/>
    </location>
</feature>
<evidence type="ECO:0000313" key="5">
    <source>
        <dbReference type="Proteomes" id="UP000186666"/>
    </source>
</evidence>
<dbReference type="RefSeq" id="WP_068590482.1">
    <property type="nucleotide sequence ID" value="NZ_FTNK01000020.1"/>
</dbReference>
<dbReference type="PANTHER" id="PTHR30536">
    <property type="entry name" value="ALTRONATE/GALACTARATE DEHYDRATASE"/>
    <property type="match status" value="1"/>
</dbReference>
<dbReference type="Proteomes" id="UP000186666">
    <property type="component" value="Unassembled WGS sequence"/>
</dbReference>